<dbReference type="InterPro" id="IPR046820">
    <property type="entry name" value="MmeI_TRD"/>
</dbReference>
<keyword evidence="3" id="KW-1185">Reference proteome</keyword>
<protein>
    <submittedName>
        <fullName evidence="2">Type IIL restriction-modification enzyme MmeI</fullName>
    </submittedName>
</protein>
<gene>
    <name evidence="2" type="ORF">ACFP3R_37520</name>
</gene>
<dbReference type="Pfam" id="PF20466">
    <property type="entry name" value="MmeI_TRD"/>
    <property type="match status" value="1"/>
</dbReference>
<dbReference type="Proteomes" id="UP001596220">
    <property type="component" value="Unassembled WGS sequence"/>
</dbReference>
<feature type="domain" description="MmeI-like target recognition" evidence="1">
    <location>
        <begin position="15"/>
        <end position="75"/>
    </location>
</feature>
<dbReference type="RefSeq" id="WP_380643797.1">
    <property type="nucleotide sequence ID" value="NZ_JBHSQO010000102.1"/>
</dbReference>
<comment type="caution">
    <text evidence="2">The sequence shown here is derived from an EMBL/GenBank/DDBJ whole genome shotgun (WGS) entry which is preliminary data.</text>
</comment>
<proteinExistence type="predicted"/>
<sequence>VLVVARVSKTALPVFVRTGQVVSEAAVVFATDDVADLALLSSGFHYSWAIARGSSLKGDLRYTPSDVYETLPQPAITALTKAAGAALDETRKNIMISRQVGLTKLYNMVHDNSVADQDVATLRDIHVNIDESISDAYNWGDFPLCHGFHNTERGVRFTVAPHVRTEILDRLLALNHEQCAPVGTLEASIEETKVETREDVTKCLSPGKEGMLF</sequence>
<accession>A0ABW1PJ52</accession>
<reference evidence="3" key="1">
    <citation type="journal article" date="2019" name="Int. J. Syst. Evol. Microbiol.">
        <title>The Global Catalogue of Microorganisms (GCM) 10K type strain sequencing project: providing services to taxonomists for standard genome sequencing and annotation.</title>
        <authorList>
            <consortium name="The Broad Institute Genomics Platform"/>
            <consortium name="The Broad Institute Genome Sequencing Center for Infectious Disease"/>
            <person name="Wu L."/>
            <person name="Ma J."/>
        </authorList>
    </citation>
    <scope>NUCLEOTIDE SEQUENCE [LARGE SCALE GENOMIC DNA]</scope>
    <source>
        <strain evidence="3">CGMCC 4.7246</strain>
    </source>
</reference>
<organism evidence="2 3">
    <name type="scientific">Saccharothrix lopnurensis</name>
    <dbReference type="NCBI Taxonomy" id="1670621"/>
    <lineage>
        <taxon>Bacteria</taxon>
        <taxon>Bacillati</taxon>
        <taxon>Actinomycetota</taxon>
        <taxon>Actinomycetes</taxon>
        <taxon>Pseudonocardiales</taxon>
        <taxon>Pseudonocardiaceae</taxon>
        <taxon>Saccharothrix</taxon>
    </lineage>
</organism>
<name>A0ABW1PJ52_9PSEU</name>
<evidence type="ECO:0000259" key="1">
    <source>
        <dbReference type="Pfam" id="PF20466"/>
    </source>
</evidence>
<evidence type="ECO:0000313" key="2">
    <source>
        <dbReference type="EMBL" id="MFC6094991.1"/>
    </source>
</evidence>
<feature type="non-terminal residue" evidence="2">
    <location>
        <position position="1"/>
    </location>
</feature>
<evidence type="ECO:0000313" key="3">
    <source>
        <dbReference type="Proteomes" id="UP001596220"/>
    </source>
</evidence>
<dbReference type="EMBL" id="JBHSQO010000102">
    <property type="protein sequence ID" value="MFC6094991.1"/>
    <property type="molecule type" value="Genomic_DNA"/>
</dbReference>